<dbReference type="PANTHER" id="PTHR13812:SF19">
    <property type="entry name" value="KETIMINE REDUCTASE MU-CRYSTALLIN"/>
    <property type="match status" value="1"/>
</dbReference>
<comment type="caution">
    <text evidence="1">The sequence shown here is derived from an EMBL/GenBank/DDBJ whole genome shotgun (WGS) entry which is preliminary data.</text>
</comment>
<gene>
    <name evidence="1" type="ORF">GCM10007940_23330</name>
</gene>
<dbReference type="RefSeq" id="WP_235291389.1">
    <property type="nucleotide sequence ID" value="NZ_BSOH01000014.1"/>
</dbReference>
<keyword evidence="2" id="KW-1185">Reference proteome</keyword>
<evidence type="ECO:0000313" key="1">
    <source>
        <dbReference type="EMBL" id="GLR17718.1"/>
    </source>
</evidence>
<dbReference type="GO" id="GO:0005737">
    <property type="term" value="C:cytoplasm"/>
    <property type="evidence" value="ECO:0007669"/>
    <property type="project" value="TreeGrafter"/>
</dbReference>
<dbReference type="AlphaFoldDB" id="A0AA37STB4"/>
<reference evidence="1" key="2">
    <citation type="submission" date="2023-01" db="EMBL/GenBank/DDBJ databases">
        <title>Draft genome sequence of Portibacter lacus strain NBRC 108769.</title>
        <authorList>
            <person name="Sun Q."/>
            <person name="Mori K."/>
        </authorList>
    </citation>
    <scope>NUCLEOTIDE SEQUENCE</scope>
    <source>
        <strain evidence="1">NBRC 108769</strain>
    </source>
</reference>
<dbReference type="SUPFAM" id="SSF51735">
    <property type="entry name" value="NAD(P)-binding Rossmann-fold domains"/>
    <property type="match status" value="1"/>
</dbReference>
<dbReference type="Gene3D" id="3.30.1780.10">
    <property type="entry name" value="ornithine cyclodeaminase, domain 1"/>
    <property type="match status" value="1"/>
</dbReference>
<organism evidence="1 2">
    <name type="scientific">Portibacter lacus</name>
    <dbReference type="NCBI Taxonomy" id="1099794"/>
    <lineage>
        <taxon>Bacteria</taxon>
        <taxon>Pseudomonadati</taxon>
        <taxon>Bacteroidota</taxon>
        <taxon>Saprospiria</taxon>
        <taxon>Saprospirales</taxon>
        <taxon>Haliscomenobacteraceae</taxon>
        <taxon>Portibacter</taxon>
    </lineage>
</organism>
<dbReference type="InterPro" id="IPR036291">
    <property type="entry name" value="NAD(P)-bd_dom_sf"/>
</dbReference>
<dbReference type="Gene3D" id="3.40.50.720">
    <property type="entry name" value="NAD(P)-binding Rossmann-like Domain"/>
    <property type="match status" value="1"/>
</dbReference>
<name>A0AA37STB4_9BACT</name>
<proteinExistence type="predicted"/>
<dbReference type="Pfam" id="PF02423">
    <property type="entry name" value="OCD_Mu_crystall"/>
    <property type="match status" value="2"/>
</dbReference>
<dbReference type="EMBL" id="BSOH01000014">
    <property type="protein sequence ID" value="GLR17718.1"/>
    <property type="molecule type" value="Genomic_DNA"/>
</dbReference>
<dbReference type="Proteomes" id="UP001156666">
    <property type="component" value="Unassembled WGS sequence"/>
</dbReference>
<dbReference type="InterPro" id="IPR003462">
    <property type="entry name" value="ODC_Mu_crystall"/>
</dbReference>
<protein>
    <submittedName>
        <fullName evidence="1">Ornithine cyclodeaminase</fullName>
    </submittedName>
</protein>
<accession>A0AA37STB4</accession>
<evidence type="ECO:0000313" key="2">
    <source>
        <dbReference type="Proteomes" id="UP001156666"/>
    </source>
</evidence>
<dbReference type="InterPro" id="IPR023401">
    <property type="entry name" value="ODC_N"/>
</dbReference>
<dbReference type="PANTHER" id="PTHR13812">
    <property type="entry name" value="KETIMINE REDUCTASE MU-CRYSTALLIN"/>
    <property type="match status" value="1"/>
</dbReference>
<dbReference type="PIRSF" id="PIRSF001439">
    <property type="entry name" value="CryM"/>
    <property type="match status" value="1"/>
</dbReference>
<reference evidence="1" key="1">
    <citation type="journal article" date="2014" name="Int. J. Syst. Evol. Microbiol.">
        <title>Complete genome sequence of Corynebacterium casei LMG S-19264T (=DSM 44701T), isolated from a smear-ripened cheese.</title>
        <authorList>
            <consortium name="US DOE Joint Genome Institute (JGI-PGF)"/>
            <person name="Walter F."/>
            <person name="Albersmeier A."/>
            <person name="Kalinowski J."/>
            <person name="Ruckert C."/>
        </authorList>
    </citation>
    <scope>NUCLEOTIDE SEQUENCE</scope>
    <source>
        <strain evidence="1">NBRC 108769</strain>
    </source>
</reference>
<sequence>MKIISEKDISRLIRYKDLVAQLKSGFADEQVSVPKRLHLDLPNDNISLVMPAWNDRYYGLKQIIACPHNPQKNLPTIQGKFDLFDVNNGNHLASIDAKKLTAVRTAVTSVLASTYFVSNPKKLVILGKGVVAMHLKEAYQAYYNLDEVVIWNRANEENIDLEKEISDADIVSCATHAYEPILKGQWVTRSLHVDLVGSYKPNMREADDDLISKCQIYIDDAPAMKECGDLAIPLKEGTITEDDIKGNLFELCRNRIQVSPSMQPTLFKSVGHAIEDLTAAIYFYEVA</sequence>